<protein>
    <recommendedName>
        <fullName evidence="5">Transmembrane protein</fullName>
    </recommendedName>
</protein>
<evidence type="ECO:0000256" key="1">
    <source>
        <dbReference type="SAM" id="MobiDB-lite"/>
    </source>
</evidence>
<evidence type="ECO:0000256" key="2">
    <source>
        <dbReference type="SAM" id="Phobius"/>
    </source>
</evidence>
<reference evidence="3 4" key="1">
    <citation type="submission" date="2019-12" db="EMBL/GenBank/DDBJ databases">
        <authorList>
            <person name="Floudas D."/>
            <person name="Bentzer J."/>
            <person name="Ahren D."/>
            <person name="Johansson T."/>
            <person name="Persson P."/>
            <person name="Tunlid A."/>
        </authorList>
    </citation>
    <scope>NUCLEOTIDE SEQUENCE [LARGE SCALE GENOMIC DNA]</scope>
    <source>
        <strain evidence="3 4">CBS 102.39</strain>
    </source>
</reference>
<keyword evidence="2" id="KW-1133">Transmembrane helix</keyword>
<evidence type="ECO:0000313" key="3">
    <source>
        <dbReference type="EMBL" id="KAF4618784.1"/>
    </source>
</evidence>
<organism evidence="3 4">
    <name type="scientific">Agrocybe pediades</name>
    <dbReference type="NCBI Taxonomy" id="84607"/>
    <lineage>
        <taxon>Eukaryota</taxon>
        <taxon>Fungi</taxon>
        <taxon>Dikarya</taxon>
        <taxon>Basidiomycota</taxon>
        <taxon>Agaricomycotina</taxon>
        <taxon>Agaricomycetes</taxon>
        <taxon>Agaricomycetidae</taxon>
        <taxon>Agaricales</taxon>
        <taxon>Agaricineae</taxon>
        <taxon>Strophariaceae</taxon>
        <taxon>Agrocybe</taxon>
    </lineage>
</organism>
<dbReference type="Proteomes" id="UP000521872">
    <property type="component" value="Unassembled WGS sequence"/>
</dbReference>
<dbReference type="EMBL" id="JAACJL010000017">
    <property type="protein sequence ID" value="KAF4618784.1"/>
    <property type="molecule type" value="Genomic_DNA"/>
</dbReference>
<feature type="compositionally biased region" description="Polar residues" evidence="1">
    <location>
        <begin position="75"/>
        <end position="86"/>
    </location>
</feature>
<proteinExistence type="predicted"/>
<name>A0A8H4QWH4_9AGAR</name>
<dbReference type="AlphaFoldDB" id="A0A8H4QWH4"/>
<feature type="compositionally biased region" description="Low complexity" evidence="1">
    <location>
        <begin position="28"/>
        <end position="38"/>
    </location>
</feature>
<keyword evidence="2" id="KW-0812">Transmembrane</keyword>
<accession>A0A8H4QWH4</accession>
<comment type="caution">
    <text evidence="3">The sequence shown here is derived from an EMBL/GenBank/DDBJ whole genome shotgun (WGS) entry which is preliminary data.</text>
</comment>
<feature type="compositionally biased region" description="Polar residues" evidence="1">
    <location>
        <begin position="39"/>
        <end position="68"/>
    </location>
</feature>
<gene>
    <name evidence="3" type="ORF">D9613_009773</name>
</gene>
<keyword evidence="2" id="KW-0472">Membrane</keyword>
<evidence type="ECO:0000313" key="4">
    <source>
        <dbReference type="Proteomes" id="UP000521872"/>
    </source>
</evidence>
<keyword evidence="4" id="KW-1185">Reference proteome</keyword>
<feature type="transmembrane region" description="Helical" evidence="2">
    <location>
        <begin position="92"/>
        <end position="118"/>
    </location>
</feature>
<evidence type="ECO:0008006" key="5">
    <source>
        <dbReference type="Google" id="ProtNLM"/>
    </source>
</evidence>
<sequence>MISFPQVISVLESLGPTLASAISTAQSTGSSSFRFGTGPQANTTLSANPKITGTTLTRSPSSQITGENTADAVNPSATPTVHQGSPTSHHRILVSIMIPVLVATLSLVAIIVTVIIMIRRRRRKGNRVDGASQVMPYNLRARKDYVPAAEASLKQEFKEAREVAPTMPDHGKGQAERIPIGLVGETGIRDQMVVSGRDGEQLEQNAASGSFTPSATMAIRLDELERQMRSLRTADVAQNQIGGTNLASAEMVATIQRLLVEMNRPPPEYSSALHER</sequence>
<feature type="region of interest" description="Disordered" evidence="1">
    <location>
        <begin position="28"/>
        <end position="86"/>
    </location>
</feature>